<dbReference type="GO" id="GO:0005737">
    <property type="term" value="C:cytoplasm"/>
    <property type="evidence" value="ECO:0007669"/>
    <property type="project" value="TreeGrafter"/>
</dbReference>
<comment type="caution">
    <text evidence="2">The sequence shown here is derived from an EMBL/GenBank/DDBJ whole genome shotgun (WGS) entry which is preliminary data.</text>
</comment>
<dbReference type="GO" id="GO:0005886">
    <property type="term" value="C:plasma membrane"/>
    <property type="evidence" value="ECO:0007669"/>
    <property type="project" value="TreeGrafter"/>
</dbReference>
<dbReference type="GO" id="GO:0008277">
    <property type="term" value="P:regulation of G protein-coupled receptor signaling pathway"/>
    <property type="evidence" value="ECO:0007669"/>
    <property type="project" value="TreeGrafter"/>
</dbReference>
<accession>A0A9Q1JHH3</accession>
<feature type="compositionally biased region" description="Polar residues" evidence="1">
    <location>
        <begin position="94"/>
        <end position="118"/>
    </location>
</feature>
<dbReference type="GO" id="GO:0005096">
    <property type="term" value="F:GTPase activator activity"/>
    <property type="evidence" value="ECO:0007669"/>
    <property type="project" value="InterPro"/>
</dbReference>
<proteinExistence type="predicted"/>
<dbReference type="PANTHER" id="PTHR45945:SF1">
    <property type="entry name" value="REGULATOR OF G-PROTEIN SIGNALING 12"/>
    <property type="match status" value="1"/>
</dbReference>
<dbReference type="EMBL" id="JAINUF010000001">
    <property type="protein sequence ID" value="KAJ8383157.1"/>
    <property type="molecule type" value="Genomic_DNA"/>
</dbReference>
<keyword evidence="3" id="KW-1185">Reference proteome</keyword>
<dbReference type="InterPro" id="IPR046995">
    <property type="entry name" value="RGS10/12/14-like"/>
</dbReference>
<evidence type="ECO:0000256" key="1">
    <source>
        <dbReference type="SAM" id="MobiDB-lite"/>
    </source>
</evidence>
<feature type="compositionally biased region" description="Basic and acidic residues" evidence="1">
    <location>
        <begin position="127"/>
        <end position="143"/>
    </location>
</feature>
<reference evidence="2" key="1">
    <citation type="journal article" date="2023" name="Science">
        <title>Genome structures resolve the early diversification of teleost fishes.</title>
        <authorList>
            <person name="Parey E."/>
            <person name="Louis A."/>
            <person name="Montfort J."/>
            <person name="Bouchez O."/>
            <person name="Roques C."/>
            <person name="Iampietro C."/>
            <person name="Lluch J."/>
            <person name="Castinel A."/>
            <person name="Donnadieu C."/>
            <person name="Desvignes T."/>
            <person name="Floi Bucao C."/>
            <person name="Jouanno E."/>
            <person name="Wen M."/>
            <person name="Mejri S."/>
            <person name="Dirks R."/>
            <person name="Jansen H."/>
            <person name="Henkel C."/>
            <person name="Chen W.J."/>
            <person name="Zahm M."/>
            <person name="Cabau C."/>
            <person name="Klopp C."/>
            <person name="Thompson A.W."/>
            <person name="Robinson-Rechavi M."/>
            <person name="Braasch I."/>
            <person name="Lecointre G."/>
            <person name="Bobe J."/>
            <person name="Postlethwait J.H."/>
            <person name="Berthelot C."/>
            <person name="Roest Crollius H."/>
            <person name="Guiguen Y."/>
        </authorList>
    </citation>
    <scope>NUCLEOTIDE SEQUENCE</scope>
    <source>
        <strain evidence="2">WJC10195</strain>
    </source>
</reference>
<dbReference type="Proteomes" id="UP001152622">
    <property type="component" value="Chromosome 1"/>
</dbReference>
<organism evidence="2 3">
    <name type="scientific">Synaphobranchus kaupii</name>
    <name type="common">Kaup's arrowtooth eel</name>
    <dbReference type="NCBI Taxonomy" id="118154"/>
    <lineage>
        <taxon>Eukaryota</taxon>
        <taxon>Metazoa</taxon>
        <taxon>Chordata</taxon>
        <taxon>Craniata</taxon>
        <taxon>Vertebrata</taxon>
        <taxon>Euteleostomi</taxon>
        <taxon>Actinopterygii</taxon>
        <taxon>Neopterygii</taxon>
        <taxon>Teleostei</taxon>
        <taxon>Anguilliformes</taxon>
        <taxon>Synaphobranchidae</taxon>
        <taxon>Synaphobranchus</taxon>
    </lineage>
</organism>
<evidence type="ECO:0000313" key="2">
    <source>
        <dbReference type="EMBL" id="KAJ8383157.1"/>
    </source>
</evidence>
<gene>
    <name evidence="2" type="ORF">SKAU_G00039350</name>
</gene>
<feature type="region of interest" description="Disordered" evidence="1">
    <location>
        <begin position="1"/>
        <end position="181"/>
    </location>
</feature>
<evidence type="ECO:0000313" key="3">
    <source>
        <dbReference type="Proteomes" id="UP001152622"/>
    </source>
</evidence>
<dbReference type="AlphaFoldDB" id="A0A9Q1JHH3"/>
<name>A0A9Q1JHH3_SYNKA</name>
<sequence>MACGRARRPGIPARPRRSATDTATNKKGSFTSPSCLTPTPPLLHGRPLGPSARMEVPVQPRQPHYPNGKKAGAAGAAHGGGQRWLPVHVLQDWRQGNASDQESYAESTDGWSSANCSTLPPPMSKIPADRTESAAKTEKERVPDLAALPWDSPSCLSVPPAAALSDGPNASASPAPSTTWR</sequence>
<dbReference type="GO" id="GO:0005634">
    <property type="term" value="C:nucleus"/>
    <property type="evidence" value="ECO:0007669"/>
    <property type="project" value="TreeGrafter"/>
</dbReference>
<dbReference type="PANTHER" id="PTHR45945">
    <property type="entry name" value="REGULATOR OF G-PROTEIN SIGNALING LOCO"/>
    <property type="match status" value="1"/>
</dbReference>
<feature type="compositionally biased region" description="Polar residues" evidence="1">
    <location>
        <begin position="168"/>
        <end position="181"/>
    </location>
</feature>
<protein>
    <submittedName>
        <fullName evidence="2">Uncharacterized protein</fullName>
    </submittedName>
</protein>
<dbReference type="OrthoDB" id="196547at2759"/>